<dbReference type="InterPro" id="IPR015931">
    <property type="entry name" value="Acnase/IPM_dHydase_lsu_aba_1/3"/>
</dbReference>
<keyword evidence="8" id="KW-1185">Reference proteome</keyword>
<feature type="domain" description="Aconitase/3-isopropylmalate dehydratase large subunit alpha/beta/alpha" evidence="6">
    <location>
        <begin position="35"/>
        <end position="173"/>
    </location>
</feature>
<name>A0ABS7YPS9_9VIBR</name>
<organism evidence="7 8">
    <name type="scientific">Vibrio tritonius</name>
    <dbReference type="NCBI Taxonomy" id="1435069"/>
    <lineage>
        <taxon>Bacteria</taxon>
        <taxon>Pseudomonadati</taxon>
        <taxon>Pseudomonadota</taxon>
        <taxon>Gammaproteobacteria</taxon>
        <taxon>Vibrionales</taxon>
        <taxon>Vibrionaceae</taxon>
        <taxon>Vibrio</taxon>
    </lineage>
</organism>
<dbReference type="Proteomes" id="UP001199044">
    <property type="component" value="Unassembled WGS sequence"/>
</dbReference>
<dbReference type="InterPro" id="IPR036008">
    <property type="entry name" value="Aconitase_4Fe-4S_dom"/>
</dbReference>
<evidence type="ECO:0000256" key="3">
    <source>
        <dbReference type="ARBA" id="ARBA00023004"/>
    </source>
</evidence>
<proteinExistence type="predicted"/>
<sequence length="291" mass="32515">MALSNGQSVTVQQCTRPYHQILPWLKLAKDTNRPRSDSVVRCCFRGELPYGTSWQDLVMVTISRISPKALHHSVLAFEGDTLESFSTDTQLAMCRMAVENGALGAMCHSGDVAFHCKADLRRPSHISISQYGASQWRKRYAALWSHALELPLDARTVMPVICSPVSQRLLHPVHSVNYAIIGTAMFAPLEELRKLVTLCEGRSIAHGVAGIIVFQSRLLMEQAQNEGLIKRFELAGFQWCMRDELPLYFYQDLAFGFCAASFDMASDALYTEQTFLMSSTQVMLTALNGDL</sequence>
<dbReference type="InterPro" id="IPR001030">
    <property type="entry name" value="Acoase/IPM_deHydtase_lsu_aba"/>
</dbReference>
<evidence type="ECO:0000256" key="4">
    <source>
        <dbReference type="ARBA" id="ARBA00023014"/>
    </source>
</evidence>
<comment type="subunit">
    <text evidence="1">Heterodimer of LeuC and LeuD.</text>
</comment>
<dbReference type="Gene3D" id="3.30.499.10">
    <property type="entry name" value="Aconitase, domain 3"/>
    <property type="match status" value="1"/>
</dbReference>
<protein>
    <recommendedName>
        <fullName evidence="6">Aconitase/3-isopropylmalate dehydratase large subunit alpha/beta/alpha domain-containing protein</fullName>
    </recommendedName>
</protein>
<evidence type="ECO:0000256" key="5">
    <source>
        <dbReference type="ARBA" id="ARBA00023239"/>
    </source>
</evidence>
<keyword evidence="2" id="KW-0479">Metal-binding</keyword>
<dbReference type="Pfam" id="PF00330">
    <property type="entry name" value="Aconitase"/>
    <property type="match status" value="1"/>
</dbReference>
<keyword evidence="3" id="KW-0408">Iron</keyword>
<dbReference type="RefSeq" id="WP_225251341.1">
    <property type="nucleotide sequence ID" value="NZ_JAIWIU010000116.1"/>
</dbReference>
<comment type="caution">
    <text evidence="7">The sequence shown here is derived from an EMBL/GenBank/DDBJ whole genome shotgun (WGS) entry which is preliminary data.</text>
</comment>
<dbReference type="EMBL" id="JAIWIU010000116">
    <property type="protein sequence ID" value="MCA2017684.1"/>
    <property type="molecule type" value="Genomic_DNA"/>
</dbReference>
<dbReference type="InterPro" id="IPR050067">
    <property type="entry name" value="IPM_dehydratase_rel_enz"/>
</dbReference>
<evidence type="ECO:0000256" key="2">
    <source>
        <dbReference type="ARBA" id="ARBA00022723"/>
    </source>
</evidence>
<evidence type="ECO:0000259" key="6">
    <source>
        <dbReference type="Pfam" id="PF00330"/>
    </source>
</evidence>
<gene>
    <name evidence="7" type="ORF">LDJ79_16285</name>
</gene>
<dbReference type="SUPFAM" id="SSF53732">
    <property type="entry name" value="Aconitase iron-sulfur domain"/>
    <property type="match status" value="1"/>
</dbReference>
<accession>A0ABS7YPS9</accession>
<dbReference type="PANTHER" id="PTHR43822">
    <property type="entry name" value="HOMOACONITASE, MITOCHONDRIAL-RELATED"/>
    <property type="match status" value="1"/>
</dbReference>
<evidence type="ECO:0000313" key="7">
    <source>
        <dbReference type="EMBL" id="MCA2017684.1"/>
    </source>
</evidence>
<reference evidence="8" key="1">
    <citation type="submission" date="2023-07" db="EMBL/GenBank/DDBJ databases">
        <title>Molecular identification of indigenous halophilic bacteria isolated from red sea cost, biodegradation of synthetic dyes and assessment of degraded metabolite toxicity.</title>
        <authorList>
            <person name="Chaieb K."/>
            <person name="Altayb H.N."/>
        </authorList>
    </citation>
    <scope>NUCLEOTIDE SEQUENCE [LARGE SCALE GENOMIC DNA]</scope>
    <source>
        <strain evidence="8">K20</strain>
    </source>
</reference>
<keyword evidence="4" id="KW-0411">Iron-sulfur</keyword>
<evidence type="ECO:0000256" key="1">
    <source>
        <dbReference type="ARBA" id="ARBA00011271"/>
    </source>
</evidence>
<keyword evidence="5" id="KW-0456">Lyase</keyword>
<evidence type="ECO:0000313" key="8">
    <source>
        <dbReference type="Proteomes" id="UP001199044"/>
    </source>
</evidence>